<evidence type="ECO:0000256" key="1">
    <source>
        <dbReference type="SAM" id="MobiDB-lite"/>
    </source>
</evidence>
<dbReference type="EMBL" id="JAMKFE010000004">
    <property type="protein sequence ID" value="MCM5679699.1"/>
    <property type="molecule type" value="Genomic_DNA"/>
</dbReference>
<organism evidence="3 4">
    <name type="scientific">Caldimonas mangrovi</name>
    <dbReference type="NCBI Taxonomy" id="2944811"/>
    <lineage>
        <taxon>Bacteria</taxon>
        <taxon>Pseudomonadati</taxon>
        <taxon>Pseudomonadota</taxon>
        <taxon>Betaproteobacteria</taxon>
        <taxon>Burkholderiales</taxon>
        <taxon>Sphaerotilaceae</taxon>
        <taxon>Caldimonas</taxon>
    </lineage>
</organism>
<feature type="signal peptide" evidence="2">
    <location>
        <begin position="1"/>
        <end position="21"/>
    </location>
</feature>
<proteinExistence type="predicted"/>
<reference evidence="3" key="1">
    <citation type="submission" date="2022-05" db="EMBL/GenBank/DDBJ databases">
        <title>Schlegelella sp. nov., isolated from mangrove soil.</title>
        <authorList>
            <person name="Liu Y."/>
            <person name="Ge X."/>
            <person name="Liu W."/>
        </authorList>
    </citation>
    <scope>NUCLEOTIDE SEQUENCE</scope>
    <source>
        <strain evidence="3">S2-27</strain>
    </source>
</reference>
<evidence type="ECO:0000256" key="2">
    <source>
        <dbReference type="SAM" id="SignalP"/>
    </source>
</evidence>
<sequence length="132" mass="13227">MNAKQLLSGVAAALMAAGVYAQSAPSPETGSQLGGGAGQGEVTPRSSDYGAGSTASDPAMSGSQSQTYESSMSDATNGVERKRDQALHPAGSTGSSFGGIAGDGEVSTFPEAEPTYQADSWANQDQAQDSMQ</sequence>
<gene>
    <name evidence="3" type="ORF">M8A51_09145</name>
</gene>
<feature type="compositionally biased region" description="Polar residues" evidence="1">
    <location>
        <begin position="53"/>
        <end position="76"/>
    </location>
</feature>
<evidence type="ECO:0000313" key="3">
    <source>
        <dbReference type="EMBL" id="MCM5679699.1"/>
    </source>
</evidence>
<feature type="chain" id="PRO_5045405555" evidence="2">
    <location>
        <begin position="22"/>
        <end position="132"/>
    </location>
</feature>
<name>A0ABT0YMW6_9BURK</name>
<keyword evidence="4" id="KW-1185">Reference proteome</keyword>
<keyword evidence="2" id="KW-0732">Signal</keyword>
<feature type="compositionally biased region" description="Polar residues" evidence="1">
    <location>
        <begin position="117"/>
        <end position="132"/>
    </location>
</feature>
<dbReference type="Proteomes" id="UP001165541">
    <property type="component" value="Unassembled WGS sequence"/>
</dbReference>
<protein>
    <submittedName>
        <fullName evidence="3">Uncharacterized protein</fullName>
    </submittedName>
</protein>
<comment type="caution">
    <text evidence="3">The sequence shown here is derived from an EMBL/GenBank/DDBJ whole genome shotgun (WGS) entry which is preliminary data.</text>
</comment>
<dbReference type="RefSeq" id="WP_251777897.1">
    <property type="nucleotide sequence ID" value="NZ_JAMKFE010000004.1"/>
</dbReference>
<accession>A0ABT0YMW6</accession>
<feature type="region of interest" description="Disordered" evidence="1">
    <location>
        <begin position="22"/>
        <end position="132"/>
    </location>
</feature>
<evidence type="ECO:0000313" key="4">
    <source>
        <dbReference type="Proteomes" id="UP001165541"/>
    </source>
</evidence>